<dbReference type="Pfam" id="PF00440">
    <property type="entry name" value="TetR_N"/>
    <property type="match status" value="1"/>
</dbReference>
<protein>
    <submittedName>
        <fullName evidence="2">TetR family transcriptional regulator</fullName>
    </submittedName>
</protein>
<dbReference type="Pfam" id="PF17940">
    <property type="entry name" value="TetR_C_31"/>
    <property type="match status" value="1"/>
</dbReference>
<sequence>MEVAVPAETASERGRQTRQRLVAAAIELIPEVGWAAVTTRRVAERAGVRPGLVHYHFDSVASLLTTAAVEFAREALGTPLRELRAASDPADGLVRLLAALDAYDGRDPGSLLMIEATLAATRDAALRAAFAELLDDFRADVAEWLTGHAVPDAAECAALLCALLDGIVLHRGLSQTPDARSLAGPLGRLLAAPAPTDERSPR</sequence>
<organism evidence="2 3">
    <name type="scientific">Thermobifida halotolerans</name>
    <dbReference type="NCBI Taxonomy" id="483545"/>
    <lineage>
        <taxon>Bacteria</taxon>
        <taxon>Bacillati</taxon>
        <taxon>Actinomycetota</taxon>
        <taxon>Actinomycetes</taxon>
        <taxon>Streptosporangiales</taxon>
        <taxon>Nocardiopsidaceae</taxon>
        <taxon>Thermobifida</taxon>
    </lineage>
</organism>
<dbReference type="PANTHER" id="PTHR30055:SF226">
    <property type="entry name" value="HTH-TYPE TRANSCRIPTIONAL REGULATOR PKSA"/>
    <property type="match status" value="1"/>
</dbReference>
<dbReference type="InterPro" id="IPR041583">
    <property type="entry name" value="TetR_C_31"/>
</dbReference>
<dbReference type="SUPFAM" id="SSF48498">
    <property type="entry name" value="Tetracyclin repressor-like, C-terminal domain"/>
    <property type="match status" value="1"/>
</dbReference>
<dbReference type="Gene3D" id="1.10.357.10">
    <property type="entry name" value="Tetracycline Repressor, domain 2"/>
    <property type="match status" value="1"/>
</dbReference>
<dbReference type="InterPro" id="IPR036271">
    <property type="entry name" value="Tet_transcr_reg_TetR-rel_C_sf"/>
</dbReference>
<dbReference type="SUPFAM" id="SSF46689">
    <property type="entry name" value="Homeodomain-like"/>
    <property type="match status" value="1"/>
</dbReference>
<dbReference type="InterPro" id="IPR050109">
    <property type="entry name" value="HTH-type_TetR-like_transc_reg"/>
</dbReference>
<evidence type="ECO:0000256" key="1">
    <source>
        <dbReference type="ARBA" id="ARBA00023125"/>
    </source>
</evidence>
<dbReference type="Proteomes" id="UP000265719">
    <property type="component" value="Chromosome"/>
</dbReference>
<dbReference type="InterPro" id="IPR009057">
    <property type="entry name" value="Homeodomain-like_sf"/>
</dbReference>
<dbReference type="KEGG" id="thao:NI17_002255"/>
<accession>A0A399G572</accession>
<proteinExistence type="predicted"/>
<dbReference type="InterPro" id="IPR001647">
    <property type="entry name" value="HTH_TetR"/>
</dbReference>
<dbReference type="AlphaFoldDB" id="A0A399G572"/>
<keyword evidence="3" id="KW-1185">Reference proteome</keyword>
<dbReference type="OrthoDB" id="5242433at2"/>
<dbReference type="GO" id="GO:0000976">
    <property type="term" value="F:transcription cis-regulatory region binding"/>
    <property type="evidence" value="ECO:0007669"/>
    <property type="project" value="TreeGrafter"/>
</dbReference>
<name>A0A399G572_9ACTN</name>
<dbReference type="GO" id="GO:0003700">
    <property type="term" value="F:DNA-binding transcription factor activity"/>
    <property type="evidence" value="ECO:0007669"/>
    <property type="project" value="TreeGrafter"/>
</dbReference>
<dbReference type="EMBL" id="CP063196">
    <property type="protein sequence ID" value="UOE20092.1"/>
    <property type="molecule type" value="Genomic_DNA"/>
</dbReference>
<evidence type="ECO:0000313" key="2">
    <source>
        <dbReference type="EMBL" id="UOE20092.1"/>
    </source>
</evidence>
<dbReference type="PROSITE" id="PS50977">
    <property type="entry name" value="HTH_TETR_2"/>
    <property type="match status" value="1"/>
</dbReference>
<reference evidence="2" key="1">
    <citation type="submission" date="2020-10" db="EMBL/GenBank/DDBJ databases">
        <title>De novo genome project of the cellulose decomposer Thermobifida halotolerans type strain.</title>
        <authorList>
            <person name="Nagy I."/>
            <person name="Horvath B."/>
            <person name="Kukolya J."/>
            <person name="Nagy I."/>
            <person name="Orsini M."/>
        </authorList>
    </citation>
    <scope>NUCLEOTIDE SEQUENCE</scope>
    <source>
        <strain evidence="2">DSM 44931</strain>
    </source>
</reference>
<evidence type="ECO:0000313" key="3">
    <source>
        <dbReference type="Proteomes" id="UP000265719"/>
    </source>
</evidence>
<dbReference type="PRINTS" id="PR00455">
    <property type="entry name" value="HTHTETR"/>
</dbReference>
<gene>
    <name evidence="2" type="ORF">NI17_002255</name>
</gene>
<keyword evidence="1" id="KW-0238">DNA-binding</keyword>
<dbReference type="PANTHER" id="PTHR30055">
    <property type="entry name" value="HTH-TYPE TRANSCRIPTIONAL REGULATOR RUTR"/>
    <property type="match status" value="1"/>
</dbReference>